<dbReference type="Proteomes" id="UP001244552">
    <property type="component" value="Unassembled WGS sequence"/>
</dbReference>
<dbReference type="CDD" id="cd02440">
    <property type="entry name" value="AdoMet_MTases"/>
    <property type="match status" value="1"/>
</dbReference>
<dbReference type="InterPro" id="IPR029063">
    <property type="entry name" value="SAM-dependent_MTases_sf"/>
</dbReference>
<dbReference type="Gene3D" id="3.40.1660.10">
    <property type="entry name" value="EreA-like (biosynthetic domain)"/>
    <property type="match status" value="1"/>
</dbReference>
<dbReference type="EC" id="2.1.1.77" evidence="2"/>
<feature type="active site" evidence="2">
    <location>
        <position position="62"/>
    </location>
</feature>
<comment type="function">
    <text evidence="2">Catalyzes the methyl esterification of L-isoaspartyl residues in peptides and proteins that result from spontaneous decomposition of normal L-aspartyl and L-asparaginyl residues. It plays a role in the repair and/or degradation of damaged proteins.</text>
</comment>
<organism evidence="4 5">
    <name type="scientific">Azospirillum picis</name>
    <dbReference type="NCBI Taxonomy" id="488438"/>
    <lineage>
        <taxon>Bacteria</taxon>
        <taxon>Pseudomonadati</taxon>
        <taxon>Pseudomonadota</taxon>
        <taxon>Alphaproteobacteria</taxon>
        <taxon>Rhodospirillales</taxon>
        <taxon>Azospirillaceae</taxon>
        <taxon>Azospirillum</taxon>
    </lineage>
</organism>
<evidence type="ECO:0000256" key="1">
    <source>
        <dbReference type="ARBA" id="ARBA00005369"/>
    </source>
</evidence>
<dbReference type="PROSITE" id="PS01279">
    <property type="entry name" value="PCMT"/>
    <property type="match status" value="1"/>
</dbReference>
<evidence type="ECO:0000256" key="3">
    <source>
        <dbReference type="SAM" id="MobiDB-lite"/>
    </source>
</evidence>
<dbReference type="PANTHER" id="PTHR31299">
    <property type="entry name" value="ESTERASE, PUTATIVE (AFU_ORTHOLOGUE AFUA_1G05850)-RELATED"/>
    <property type="match status" value="1"/>
</dbReference>
<keyword evidence="5" id="KW-1185">Reference proteome</keyword>
<dbReference type="InterPro" id="IPR007815">
    <property type="entry name" value="Emycin_Estase"/>
</dbReference>
<keyword evidence="2" id="KW-0949">S-adenosyl-L-methionine</keyword>
<dbReference type="Gene3D" id="3.40.50.150">
    <property type="entry name" value="Vaccinia Virus protein VP39"/>
    <property type="match status" value="1"/>
</dbReference>
<keyword evidence="2" id="KW-0489">Methyltransferase</keyword>
<dbReference type="NCBIfam" id="NF001453">
    <property type="entry name" value="PRK00312.1"/>
    <property type="match status" value="1"/>
</dbReference>
<accession>A0ABU0MMA4</accession>
<feature type="region of interest" description="Disordered" evidence="3">
    <location>
        <begin position="225"/>
        <end position="251"/>
    </location>
</feature>
<dbReference type="HAMAP" id="MF_00090">
    <property type="entry name" value="PIMT"/>
    <property type="match status" value="1"/>
</dbReference>
<evidence type="ECO:0000313" key="4">
    <source>
        <dbReference type="EMBL" id="MDQ0534374.1"/>
    </source>
</evidence>
<proteinExistence type="inferred from homology"/>
<dbReference type="SUPFAM" id="SSF53335">
    <property type="entry name" value="S-adenosyl-L-methionine-dependent methyltransferases"/>
    <property type="match status" value="1"/>
</dbReference>
<comment type="similarity">
    <text evidence="1 2">Belongs to the methyltransferase superfamily. L-isoaspartyl/D-aspartyl protein methyltransferase family.</text>
</comment>
<sequence>MANVNQLRQRMVDTQIARRGIRSDAVLKAMRAVPRDRFVRSDMAEFAYDDAPLPIGEEQTISQPSIVATMIEAAEVTPGNRVLEVGAGSGYAAAVLAHIVAASGGRESGSDAGHVFAVERHATLAQSAQRRLQELGYGNVTVRTGDGTEGWPDQAPFDAILVSAGGPDVPRALMEQLAIGGRLVMPVGARRDQTLVKLVRRGDDDFDREERERVSFVPLIGAQGWTEGDGDAAGGGPGQASVRPGGGATPAVPQMIADAAEPLPDPGDPGFGALFDRWGDRRVVLLGEASHGTSEFHRARAAITRRLVEEHGFTIVAAEADWPDAAAVDRYVRHRDGGRPEEPPFRRFPDWMWRNTEVADFLDWLHARNRGLAPERQAGFYGLDIYNMSGSIAAVLNYLNQIDPEAAATARERYGCLTPWQRDPATYGRAALTGGFRRCEAAVIEQCRALLAKRLDYASGDGDRFLDALQSARLVTSAERYYRIMYYGGAESWNLRDSHMFETLENLLEARGPQVKAVVWAHNSHIGDARQTDMGITRGELNIGQLCRERFGDAAALIGFGTHGGTVAAASDWDGEMEVKAVRPSRDDSYERLCHDTGISRFLLDLRAERNEAVRRALSTPRLERFIGVIYRPETELLSHYSEASLPGQFDAYVWFDRTTAVTPLGPGHARSGVPDTYPFGV</sequence>
<keyword evidence="2" id="KW-0963">Cytoplasm</keyword>
<keyword evidence="2" id="KW-0808">Transferase</keyword>
<protein>
    <recommendedName>
        <fullName evidence="2">Protein-L-isoaspartate O-methyltransferase</fullName>
        <ecNumber evidence="2">2.1.1.77</ecNumber>
    </recommendedName>
    <alternativeName>
        <fullName evidence="2">L-isoaspartyl protein carboxyl methyltransferase</fullName>
    </alternativeName>
    <alternativeName>
        <fullName evidence="2">Protein L-isoaspartyl methyltransferase</fullName>
    </alternativeName>
    <alternativeName>
        <fullName evidence="2">Protein-beta-aspartate methyltransferase</fullName>
        <shortName evidence="2">PIMT</shortName>
    </alternativeName>
</protein>
<comment type="subcellular location">
    <subcellularLocation>
        <location evidence="2">Cytoplasm</location>
    </subcellularLocation>
</comment>
<comment type="catalytic activity">
    <reaction evidence="2">
        <text>[protein]-L-isoaspartate + S-adenosyl-L-methionine = [protein]-L-isoaspartate alpha-methyl ester + S-adenosyl-L-homocysteine</text>
        <dbReference type="Rhea" id="RHEA:12705"/>
        <dbReference type="Rhea" id="RHEA-COMP:12143"/>
        <dbReference type="Rhea" id="RHEA-COMP:12144"/>
        <dbReference type="ChEBI" id="CHEBI:57856"/>
        <dbReference type="ChEBI" id="CHEBI:59789"/>
        <dbReference type="ChEBI" id="CHEBI:90596"/>
        <dbReference type="ChEBI" id="CHEBI:90598"/>
        <dbReference type="EC" id="2.1.1.77"/>
    </reaction>
</comment>
<reference evidence="4 5" key="1">
    <citation type="submission" date="2023-07" db="EMBL/GenBank/DDBJ databases">
        <title>Genomic Encyclopedia of Type Strains, Phase IV (KMG-IV): sequencing the most valuable type-strain genomes for metagenomic binning, comparative biology and taxonomic classification.</title>
        <authorList>
            <person name="Goeker M."/>
        </authorList>
    </citation>
    <scope>NUCLEOTIDE SEQUENCE [LARGE SCALE GENOMIC DNA]</scope>
    <source>
        <strain evidence="4 5">DSM 19922</strain>
    </source>
</reference>
<dbReference type="RefSeq" id="WP_209984389.1">
    <property type="nucleotide sequence ID" value="NZ_JAGINO010000014.1"/>
</dbReference>
<gene>
    <name evidence="2" type="primary">pcm</name>
    <name evidence="4" type="ORF">QO018_003247</name>
</gene>
<evidence type="ECO:0000313" key="5">
    <source>
        <dbReference type="Proteomes" id="UP001244552"/>
    </source>
</evidence>
<dbReference type="InterPro" id="IPR000682">
    <property type="entry name" value="PCMT"/>
</dbReference>
<dbReference type="Pfam" id="PF01135">
    <property type="entry name" value="PCMT"/>
    <property type="match status" value="1"/>
</dbReference>
<feature type="compositionally biased region" description="Gly residues" evidence="3">
    <location>
        <begin position="231"/>
        <end position="248"/>
    </location>
</feature>
<dbReference type="InterPro" id="IPR052036">
    <property type="entry name" value="Hydrolase/PRTase-associated"/>
</dbReference>
<evidence type="ECO:0000256" key="2">
    <source>
        <dbReference type="HAMAP-Rule" id="MF_00090"/>
    </source>
</evidence>
<dbReference type="NCBIfam" id="TIGR00080">
    <property type="entry name" value="pimt"/>
    <property type="match status" value="1"/>
</dbReference>
<dbReference type="CDD" id="cd14728">
    <property type="entry name" value="Ere-like"/>
    <property type="match status" value="1"/>
</dbReference>
<dbReference type="Pfam" id="PF05139">
    <property type="entry name" value="Erythro_esteras"/>
    <property type="match status" value="1"/>
</dbReference>
<dbReference type="Gene3D" id="3.30.1870.10">
    <property type="entry name" value="EreA-like, domain 2"/>
    <property type="match status" value="1"/>
</dbReference>
<dbReference type="SUPFAM" id="SSF159501">
    <property type="entry name" value="EreA/ChaN-like"/>
    <property type="match status" value="1"/>
</dbReference>
<comment type="caution">
    <text evidence="4">The sequence shown here is derived from an EMBL/GenBank/DDBJ whole genome shotgun (WGS) entry which is preliminary data.</text>
</comment>
<dbReference type="PANTHER" id="PTHR31299:SF0">
    <property type="entry name" value="ESTERASE, PUTATIVE (AFU_ORTHOLOGUE AFUA_1G05850)-RELATED"/>
    <property type="match status" value="1"/>
</dbReference>
<name>A0ABU0MMA4_9PROT</name>
<dbReference type="EMBL" id="JAUSVU010000011">
    <property type="protein sequence ID" value="MDQ0534374.1"/>
    <property type="molecule type" value="Genomic_DNA"/>
</dbReference>